<accession>Q6YQG2</accession>
<sequence>MIEGFEVLEMKINNDDFVNFDKVTNLTQILFNSKKLSEEKITNYRKNIKTIIEKLCLYFETNLIYLTNENFEIGEYGFESIKNKISLNFPNNKFLIFLECENNDVSQKGFYSKLTWQVLKIFNEVEYKINDFEINFIVSTDDIKLIDSNIRAKFCHNEISPNKNSLI</sequence>
<dbReference type="BioCyc" id="OYEL262768:G1G26-496-MONOMER"/>
<dbReference type="HOGENOM" id="CLU_1592911_0_0_14"/>
<dbReference type="Proteomes" id="UP000002523">
    <property type="component" value="Chromosome"/>
</dbReference>
<dbReference type="AlphaFoldDB" id="Q6YQG2"/>
<keyword evidence="2" id="KW-1185">Reference proteome</keyword>
<dbReference type="EMBL" id="AP006628">
    <property type="protein sequence ID" value="BAD04496.1"/>
    <property type="molecule type" value="Genomic_DNA"/>
</dbReference>
<proteinExistence type="predicted"/>
<protein>
    <submittedName>
        <fullName evidence="1">Uncharacterized protein</fullName>
    </submittedName>
</protein>
<organism evidence="1 2">
    <name type="scientific">Onion yellows phytoplasma (strain OY-M)</name>
    <dbReference type="NCBI Taxonomy" id="262768"/>
    <lineage>
        <taxon>Bacteria</taxon>
        <taxon>Bacillati</taxon>
        <taxon>Mycoplasmatota</taxon>
        <taxon>Mollicutes</taxon>
        <taxon>Acholeplasmatales</taxon>
        <taxon>Acholeplasmataceae</taxon>
        <taxon>Candidatus Phytoplasma</taxon>
        <taxon>16SrI (Aster yellows group)</taxon>
    </lineage>
</organism>
<evidence type="ECO:0000313" key="2">
    <source>
        <dbReference type="Proteomes" id="UP000002523"/>
    </source>
</evidence>
<evidence type="ECO:0000313" key="1">
    <source>
        <dbReference type="EMBL" id="BAD04496.1"/>
    </source>
</evidence>
<reference evidence="1 2" key="1">
    <citation type="journal article" date="2004" name="Nat. Genet.">
        <title>Reductive evolution suggested from the complete genome sequence of a plant-pathogenic phytoplasma.</title>
        <authorList>
            <person name="Oshima K."/>
            <person name="Kakizawa S."/>
            <person name="Nishigawa H."/>
            <person name="Jung H.-Y."/>
            <person name="Wei W."/>
            <person name="Suzuki S."/>
            <person name="Arashida R."/>
            <person name="Nakata D."/>
            <person name="Miyata S."/>
            <person name="Ugaki M."/>
            <person name="Namba S."/>
        </authorList>
    </citation>
    <scope>NUCLEOTIDE SEQUENCE [LARGE SCALE GENOMIC DNA]</scope>
    <source>
        <strain evidence="2">OY-M</strain>
    </source>
</reference>
<dbReference type="KEGG" id="poy:PAM_411"/>
<gene>
    <name evidence="1" type="ordered locus">PAM_411</name>
</gene>
<name>Q6YQG2_ONYPE</name>